<proteinExistence type="inferred from homology"/>
<dbReference type="GO" id="GO:0006801">
    <property type="term" value="P:superoxide metabolic process"/>
    <property type="evidence" value="ECO:0007669"/>
    <property type="project" value="TreeGrafter"/>
</dbReference>
<dbReference type="InterPro" id="IPR001199">
    <property type="entry name" value="Cyt_B5-like_heme/steroid-bd"/>
</dbReference>
<dbReference type="GO" id="GO:0004128">
    <property type="term" value="F:cytochrome-b5 reductase activity, acting on NAD(P)H"/>
    <property type="evidence" value="ECO:0007669"/>
    <property type="project" value="TreeGrafter"/>
</dbReference>
<keyword evidence="5" id="KW-0408">Iron</keyword>
<dbReference type="PANTHER" id="PTHR46237">
    <property type="entry name" value="CYTOCHROME B5 REDUCTASE 4 FAMILY MEMBER"/>
    <property type="match status" value="1"/>
</dbReference>
<name>A0A7I4XZQ3_HAECO</name>
<keyword evidence="8" id="KW-1185">Reference proteome</keyword>
<protein>
    <submittedName>
        <fullName evidence="9">Cytochrome-b5 reductase</fullName>
    </submittedName>
</protein>
<dbReference type="SUPFAM" id="SSF55856">
    <property type="entry name" value="Cytochrome b5-like heme/steroid binding domain"/>
    <property type="match status" value="1"/>
</dbReference>
<dbReference type="GO" id="GO:0046872">
    <property type="term" value="F:metal ion binding"/>
    <property type="evidence" value="ECO:0007669"/>
    <property type="project" value="UniProtKB-KW"/>
</dbReference>
<evidence type="ECO:0000259" key="7">
    <source>
        <dbReference type="PROSITE" id="PS51384"/>
    </source>
</evidence>
<dbReference type="InterPro" id="IPR036400">
    <property type="entry name" value="Cyt_B5-like_heme/steroid_sf"/>
</dbReference>
<dbReference type="AlphaFoldDB" id="A0A7I4XZQ3"/>
<dbReference type="OMA" id="ERFSCTN"/>
<dbReference type="InterPro" id="IPR039261">
    <property type="entry name" value="FNR_nucleotide-bd"/>
</dbReference>
<evidence type="ECO:0000256" key="5">
    <source>
        <dbReference type="ARBA" id="ARBA00023004"/>
    </source>
</evidence>
<dbReference type="SMART" id="SM01117">
    <property type="entry name" value="Cyt-b5"/>
    <property type="match status" value="1"/>
</dbReference>
<dbReference type="Gene3D" id="2.40.30.10">
    <property type="entry name" value="Translation factors"/>
    <property type="match status" value="1"/>
</dbReference>
<dbReference type="PRINTS" id="PR00406">
    <property type="entry name" value="CYTB5RDTASE"/>
</dbReference>
<dbReference type="OrthoDB" id="432299at2759"/>
<dbReference type="Pfam" id="PF00173">
    <property type="entry name" value="Cyt-b5"/>
    <property type="match status" value="1"/>
</dbReference>
<dbReference type="WBParaSite" id="HCON_00028350-00001">
    <property type="protein sequence ID" value="HCON_00028350-00001"/>
    <property type="gene ID" value="HCON_00028350"/>
</dbReference>
<feature type="domain" description="FAD-binding FR-type" evidence="7">
    <location>
        <begin position="268"/>
        <end position="384"/>
    </location>
</feature>
<dbReference type="GO" id="GO:0005783">
    <property type="term" value="C:endoplasmic reticulum"/>
    <property type="evidence" value="ECO:0007669"/>
    <property type="project" value="TreeGrafter"/>
</dbReference>
<dbReference type="PANTHER" id="PTHR46237:SF1">
    <property type="entry name" value="CYTOCHROME B5 REDUCTASE 4"/>
    <property type="match status" value="1"/>
</dbReference>
<dbReference type="PROSITE" id="PS51384">
    <property type="entry name" value="FAD_FR"/>
    <property type="match status" value="1"/>
</dbReference>
<dbReference type="GO" id="GO:0020037">
    <property type="term" value="F:heme binding"/>
    <property type="evidence" value="ECO:0007669"/>
    <property type="project" value="InterPro"/>
</dbReference>
<dbReference type="Gene3D" id="3.40.50.80">
    <property type="entry name" value="Nucleotide-binding domain of ferredoxin-NADP reductase (FNR) module"/>
    <property type="match status" value="1"/>
</dbReference>
<evidence type="ECO:0000256" key="3">
    <source>
        <dbReference type="ARBA" id="ARBA00022723"/>
    </source>
</evidence>
<dbReference type="InterPro" id="IPR008333">
    <property type="entry name" value="Cbr1-like_FAD-bd_dom"/>
</dbReference>
<keyword evidence="2" id="KW-0349">Heme</keyword>
<dbReference type="CDD" id="cd06183">
    <property type="entry name" value="cyt_b5_reduct_like"/>
    <property type="match status" value="1"/>
</dbReference>
<dbReference type="InterPro" id="IPR051872">
    <property type="entry name" value="Cytochrome_b5/Flavoprotein_Rdt"/>
</dbReference>
<evidence type="ECO:0000313" key="8">
    <source>
        <dbReference type="Proteomes" id="UP000025227"/>
    </source>
</evidence>
<comment type="similarity">
    <text evidence="1">Belongs to the flavoprotein pyridine nucleotide cytochrome reductase family.</text>
</comment>
<organism evidence="8 9">
    <name type="scientific">Haemonchus contortus</name>
    <name type="common">Barber pole worm</name>
    <dbReference type="NCBI Taxonomy" id="6289"/>
    <lineage>
        <taxon>Eukaryota</taxon>
        <taxon>Metazoa</taxon>
        <taxon>Ecdysozoa</taxon>
        <taxon>Nematoda</taxon>
        <taxon>Chromadorea</taxon>
        <taxon>Rhabditida</taxon>
        <taxon>Rhabditina</taxon>
        <taxon>Rhabditomorpha</taxon>
        <taxon>Strongyloidea</taxon>
        <taxon>Trichostrongylidae</taxon>
        <taxon>Haemonchus</taxon>
    </lineage>
</organism>
<evidence type="ECO:0000256" key="4">
    <source>
        <dbReference type="ARBA" id="ARBA00023002"/>
    </source>
</evidence>
<reference evidence="9" key="1">
    <citation type="submission" date="2020-12" db="UniProtKB">
        <authorList>
            <consortium name="WormBaseParasite"/>
        </authorList>
    </citation>
    <scope>IDENTIFICATION</scope>
    <source>
        <strain evidence="9">MHco3</strain>
    </source>
</reference>
<dbReference type="SUPFAM" id="SSF63380">
    <property type="entry name" value="Riboflavin synthase domain-like"/>
    <property type="match status" value="1"/>
</dbReference>
<dbReference type="Gene3D" id="3.10.120.10">
    <property type="entry name" value="Cytochrome b5-like heme/steroid binding domain"/>
    <property type="match status" value="1"/>
</dbReference>
<dbReference type="Pfam" id="PF00175">
    <property type="entry name" value="NAD_binding_1"/>
    <property type="match status" value="1"/>
</dbReference>
<dbReference type="SUPFAM" id="SSF52343">
    <property type="entry name" value="Ferredoxin reductase-like, C-terminal NADP-linked domain"/>
    <property type="match status" value="1"/>
</dbReference>
<dbReference type="InterPro" id="IPR018506">
    <property type="entry name" value="Cyt_B5_heme-BS"/>
</dbReference>
<dbReference type="PROSITE" id="PS00191">
    <property type="entry name" value="CYTOCHROME_B5_1"/>
    <property type="match status" value="1"/>
</dbReference>
<dbReference type="InterPro" id="IPR001433">
    <property type="entry name" value="OxRdtase_FAD/NAD-bd"/>
</dbReference>
<keyword evidence="4" id="KW-0560">Oxidoreductase</keyword>
<accession>A0A7I4XZQ3</accession>
<dbReference type="Proteomes" id="UP000025227">
    <property type="component" value="Unplaced"/>
</dbReference>
<evidence type="ECO:0000256" key="2">
    <source>
        <dbReference type="ARBA" id="ARBA00022617"/>
    </source>
</evidence>
<dbReference type="PROSITE" id="PS50255">
    <property type="entry name" value="CYTOCHROME_B5_2"/>
    <property type="match status" value="1"/>
</dbReference>
<dbReference type="InterPro" id="IPR017927">
    <property type="entry name" value="FAD-bd_FR_type"/>
</dbReference>
<evidence type="ECO:0000259" key="6">
    <source>
        <dbReference type="PROSITE" id="PS50255"/>
    </source>
</evidence>
<dbReference type="InterPro" id="IPR017938">
    <property type="entry name" value="Riboflavin_synthase-like_b-brl"/>
</dbReference>
<sequence length="518" mass="57337">MPFLNLPTLTAKPPVGRSEYGRVKVALLPGKGLMDWVRLASGKILAKKRMSVDHEELVKHNKRDDCWVHIFGQVYDVTSYLEFHPGGVPELMRAAGTDATDLFNQYHAWVNYENMLKSCLVGRFTGDLSKLPQPGPPTTEQPESISAQLNTLIMKGKQKEEEESYGISVAKDGKTLKISSDKWNSSNLRLANVVVDVSRSKSHLRVVVKPAGQSAVEVKWNDVVFNDAESCTYDVLVRDGSILVTFESIDVTTALSAAIQSIRQSPLLGYHECVIEEKRSISHDTLLFVLRLPERLFFPIATGQHVSFRVRKGSSKIYRPYTPVSCGSLPEDTEKIESASCTGAASITFMIKIYEQGICTPSLGALNVGDTIEISEPIGKVDLSSWVSPQNDLLMLAAGTGLTPMVNVLRARLKEMADEGVSRNNTQLLLFNKTENDIVSDDWLPMRWSDERITVEHVLSSPSVEWNGRRGRIDASMLPTAQESLRVLICGPDGFNATAQKLLLDAGYKSENIHIFQG</sequence>
<dbReference type="FunFam" id="3.10.120.10:FF:000001">
    <property type="entry name" value="Cytochrome b5 reductase 4"/>
    <property type="match status" value="1"/>
</dbReference>
<dbReference type="Pfam" id="PF00970">
    <property type="entry name" value="FAD_binding_6"/>
    <property type="match status" value="1"/>
</dbReference>
<keyword evidence="3" id="KW-0479">Metal-binding</keyword>
<feature type="domain" description="Cytochrome b5 heme-binding" evidence="6">
    <location>
        <begin position="49"/>
        <end position="125"/>
    </location>
</feature>
<evidence type="ECO:0000313" key="9">
    <source>
        <dbReference type="WBParaSite" id="HCON_00028350-00001"/>
    </source>
</evidence>
<evidence type="ECO:0000256" key="1">
    <source>
        <dbReference type="ARBA" id="ARBA00006105"/>
    </source>
</evidence>